<feature type="transmembrane region" description="Helical" evidence="1">
    <location>
        <begin position="254"/>
        <end position="275"/>
    </location>
</feature>
<dbReference type="RefSeq" id="WP_094120332.1">
    <property type="nucleotide sequence ID" value="NZ_MLFN01000016.1"/>
</dbReference>
<gene>
    <name evidence="2" type="ORF">HA41_07875</name>
</gene>
<dbReference type="OrthoDB" id="6521070at2"/>
<feature type="transmembrane region" description="Helical" evidence="1">
    <location>
        <begin position="88"/>
        <end position="121"/>
    </location>
</feature>
<dbReference type="STRING" id="472705.GCA_001743465_04547"/>
<evidence type="ECO:0000256" key="1">
    <source>
        <dbReference type="SAM" id="Phobius"/>
    </source>
</evidence>
<keyword evidence="1" id="KW-0812">Transmembrane</keyword>
<keyword evidence="1" id="KW-0472">Membrane</keyword>
<accession>A0A1X1BXK8</accession>
<comment type="caution">
    <text evidence="2">The sequence shown here is derived from an EMBL/GenBank/DDBJ whole genome shotgun (WGS) entry which is preliminary data.</text>
</comment>
<evidence type="ECO:0000313" key="3">
    <source>
        <dbReference type="Proteomes" id="UP000193933"/>
    </source>
</evidence>
<evidence type="ECO:0000313" key="2">
    <source>
        <dbReference type="EMBL" id="ORM53614.1"/>
    </source>
</evidence>
<feature type="transmembrane region" description="Helical" evidence="1">
    <location>
        <begin position="338"/>
        <end position="356"/>
    </location>
</feature>
<feature type="transmembrane region" description="Helical" evidence="1">
    <location>
        <begin position="149"/>
        <end position="167"/>
    </location>
</feature>
<keyword evidence="1" id="KW-1133">Transmembrane helix</keyword>
<dbReference type="Proteomes" id="UP000193933">
    <property type="component" value="Unassembled WGS sequence"/>
</dbReference>
<dbReference type="EMBL" id="MLFN01000016">
    <property type="protein sequence ID" value="ORM53614.1"/>
    <property type="molecule type" value="Genomic_DNA"/>
</dbReference>
<feature type="transmembrane region" description="Helical" evidence="1">
    <location>
        <begin position="30"/>
        <end position="48"/>
    </location>
</feature>
<reference evidence="2 3" key="1">
    <citation type="journal article" date="2017" name="Antonie Van Leeuwenhoek">
        <title>Phylogenomic resolution of the bacterial genus Pantoea and its relationship with Erwinia and Tatumella.</title>
        <authorList>
            <person name="Palmer M."/>
            <person name="Steenkamp E.T."/>
            <person name="Coetzee M.P."/>
            <person name="Chan W.Y."/>
            <person name="van Zyl E."/>
            <person name="De Maayer P."/>
            <person name="Coutinho T.A."/>
            <person name="Blom J."/>
            <person name="Smits T.H."/>
            <person name="Duffy B."/>
            <person name="Venter S.N."/>
        </authorList>
    </citation>
    <scope>NUCLEOTIDE SEQUENCE [LARGE SCALE GENOMIC DNA]</scope>
    <source>
        <strain evidence="2 3">LMG 24534</strain>
    </source>
</reference>
<sequence length="379" mass="43404">MAPYWYVSGFLLVISLVELLLKKDERTNHLLTWLLCIATVMLIVFGGIRGLGTGMDDYQYRNFFEDFIRRIQVNGFFNTVAFFRYEPLIFAIATLTSLISHNASTFLFVFSILAVGTNAIFFKKMSPYPVMALALYSAHIFINKDMNQIRFGLSSALFLGVIWSLYLRRYWMATGFFVLSFLSHNTAVMVVTLIPFLFIRERRLWPILIIVLSIPASKVGGMGFVSVIAGHLGALGERAANYNNDNSAAATTGSVFSVSNLKNVALVFIFVYFMLSNQLKRDNYNAWRLNYLLIITFAIGGGIRIFFYNYSSGARLSNYLLQVEPIILTLLIYQSKRVWKPAMFAMFVFFQMYYLYYNTISLKQAVVGYEVAREFKLIH</sequence>
<organism evidence="2 3">
    <name type="scientific">Pantoea conspicua</name>
    <dbReference type="NCBI Taxonomy" id="472705"/>
    <lineage>
        <taxon>Bacteria</taxon>
        <taxon>Pseudomonadati</taxon>
        <taxon>Pseudomonadota</taxon>
        <taxon>Gammaproteobacteria</taxon>
        <taxon>Enterobacterales</taxon>
        <taxon>Erwiniaceae</taxon>
        <taxon>Pantoea</taxon>
    </lineage>
</organism>
<proteinExistence type="predicted"/>
<keyword evidence="3" id="KW-1185">Reference proteome</keyword>
<dbReference type="Pfam" id="PF14897">
    <property type="entry name" value="EpsG"/>
    <property type="match status" value="1"/>
</dbReference>
<protein>
    <submittedName>
        <fullName evidence="2">Amylovoran biosynthesis protein AmsC</fullName>
    </submittedName>
</protein>
<feature type="transmembrane region" description="Helical" evidence="1">
    <location>
        <begin position="173"/>
        <end position="198"/>
    </location>
</feature>
<dbReference type="InterPro" id="IPR049458">
    <property type="entry name" value="EpsG-like"/>
</dbReference>
<dbReference type="AlphaFoldDB" id="A0A1X1BXK8"/>
<feature type="transmembrane region" description="Helical" evidence="1">
    <location>
        <begin position="6"/>
        <end position="21"/>
    </location>
</feature>
<feature type="transmembrane region" description="Helical" evidence="1">
    <location>
        <begin position="205"/>
        <end position="234"/>
    </location>
</feature>
<name>A0A1X1BXK8_9GAMM</name>
<feature type="transmembrane region" description="Helical" evidence="1">
    <location>
        <begin position="287"/>
        <end position="310"/>
    </location>
</feature>